<sequence>MGLASSPSMVGKRSLPHSLEPDVISRKSRASEDMLLCLECAASNLTVQVNQCGSPPTTNLRCFSSDDVLRPRDSDRIIECSQDELCFAHKTPIEVDKAEWTGETTTIAQTTPAAVTGNGPLTVTIEGNRTGEYLKPLSLRCVANKPTTRLRSDIYPDGVTVNGDTLNIASLNITNLGPYECTLISGQSFGKANATLQIKTPGTVVTNPSFLAVTPDGTSGIVLNYDPALHAGTYRCSANSLLNASPSYNTTTVN</sequence>
<accession>A0ABY7G4K1</accession>
<name>A0ABY7G4K1_MYAAR</name>
<dbReference type="Proteomes" id="UP001164746">
    <property type="component" value="Chromosome 16"/>
</dbReference>
<gene>
    <name evidence="1" type="ORF">MAR_002941</name>
</gene>
<dbReference type="EMBL" id="CP111027">
    <property type="protein sequence ID" value="WAR29373.1"/>
    <property type="molecule type" value="Genomic_DNA"/>
</dbReference>
<reference evidence="1" key="1">
    <citation type="submission" date="2022-11" db="EMBL/GenBank/DDBJ databases">
        <title>Centuries of genome instability and evolution in soft-shell clam transmissible cancer (bioRxiv).</title>
        <authorList>
            <person name="Hart S.F.M."/>
            <person name="Yonemitsu M.A."/>
            <person name="Giersch R.M."/>
            <person name="Beal B.F."/>
            <person name="Arriagada G."/>
            <person name="Davis B.W."/>
            <person name="Ostrander E.A."/>
            <person name="Goff S.P."/>
            <person name="Metzger M.J."/>
        </authorList>
    </citation>
    <scope>NUCLEOTIDE SEQUENCE</scope>
    <source>
        <strain evidence="1">MELC-2E11</strain>
        <tissue evidence="1">Siphon/mantle</tissue>
    </source>
</reference>
<evidence type="ECO:0000313" key="1">
    <source>
        <dbReference type="EMBL" id="WAR29373.1"/>
    </source>
</evidence>
<proteinExistence type="predicted"/>
<organism evidence="1 2">
    <name type="scientific">Mya arenaria</name>
    <name type="common">Soft-shell clam</name>
    <dbReference type="NCBI Taxonomy" id="6604"/>
    <lineage>
        <taxon>Eukaryota</taxon>
        <taxon>Metazoa</taxon>
        <taxon>Spiralia</taxon>
        <taxon>Lophotrochozoa</taxon>
        <taxon>Mollusca</taxon>
        <taxon>Bivalvia</taxon>
        <taxon>Autobranchia</taxon>
        <taxon>Heteroconchia</taxon>
        <taxon>Euheterodonta</taxon>
        <taxon>Imparidentia</taxon>
        <taxon>Neoheterodontei</taxon>
        <taxon>Myida</taxon>
        <taxon>Myoidea</taxon>
        <taxon>Myidae</taxon>
        <taxon>Mya</taxon>
    </lineage>
</organism>
<evidence type="ECO:0008006" key="3">
    <source>
        <dbReference type="Google" id="ProtNLM"/>
    </source>
</evidence>
<protein>
    <recommendedName>
        <fullName evidence="3">Ig-like domain-containing protein</fullName>
    </recommendedName>
</protein>
<keyword evidence="2" id="KW-1185">Reference proteome</keyword>
<evidence type="ECO:0000313" key="2">
    <source>
        <dbReference type="Proteomes" id="UP001164746"/>
    </source>
</evidence>